<comment type="caution">
    <text evidence="2">The sequence shown here is derived from an EMBL/GenBank/DDBJ whole genome shotgun (WGS) entry which is preliminary data.</text>
</comment>
<feature type="coiled-coil region" evidence="1">
    <location>
        <begin position="63"/>
        <end position="132"/>
    </location>
</feature>
<dbReference type="Proteomes" id="UP000824241">
    <property type="component" value="Unassembled WGS sequence"/>
</dbReference>
<reference evidence="2" key="2">
    <citation type="journal article" date="2021" name="PeerJ">
        <title>Extensive microbial diversity within the chicken gut microbiome revealed by metagenomics and culture.</title>
        <authorList>
            <person name="Gilroy R."/>
            <person name="Ravi A."/>
            <person name="Getino M."/>
            <person name="Pursley I."/>
            <person name="Horton D.L."/>
            <person name="Alikhan N.F."/>
            <person name="Baker D."/>
            <person name="Gharbi K."/>
            <person name="Hall N."/>
            <person name="Watson M."/>
            <person name="Adriaenssens E.M."/>
            <person name="Foster-Nyarko E."/>
            <person name="Jarju S."/>
            <person name="Secka A."/>
            <person name="Antonio M."/>
            <person name="Oren A."/>
            <person name="Chaudhuri R.R."/>
            <person name="La Ragione R."/>
            <person name="Hildebrand F."/>
            <person name="Pallen M.J."/>
        </authorList>
    </citation>
    <scope>NUCLEOTIDE SEQUENCE</scope>
    <source>
        <strain evidence="2">CHK189-12415</strain>
    </source>
</reference>
<evidence type="ECO:0000313" key="2">
    <source>
        <dbReference type="EMBL" id="HIR61620.1"/>
    </source>
</evidence>
<gene>
    <name evidence="2" type="ORF">IAB37_08615</name>
</gene>
<evidence type="ECO:0000313" key="3">
    <source>
        <dbReference type="Proteomes" id="UP000824241"/>
    </source>
</evidence>
<evidence type="ECO:0000256" key="1">
    <source>
        <dbReference type="SAM" id="Coils"/>
    </source>
</evidence>
<dbReference type="AlphaFoldDB" id="A0A9D1DYN2"/>
<protein>
    <submittedName>
        <fullName evidence="2">Uncharacterized protein</fullName>
    </submittedName>
</protein>
<keyword evidence="1" id="KW-0175">Coiled coil</keyword>
<reference evidence="2" key="1">
    <citation type="submission" date="2020-10" db="EMBL/GenBank/DDBJ databases">
        <authorList>
            <person name="Gilroy R."/>
        </authorList>
    </citation>
    <scope>NUCLEOTIDE SEQUENCE</scope>
    <source>
        <strain evidence="2">CHK189-12415</strain>
    </source>
</reference>
<dbReference type="Gene3D" id="1.10.287.1490">
    <property type="match status" value="1"/>
</dbReference>
<organism evidence="2 3">
    <name type="scientific">Candidatus Faecivivens stercoravium</name>
    <dbReference type="NCBI Taxonomy" id="2840803"/>
    <lineage>
        <taxon>Bacteria</taxon>
        <taxon>Bacillati</taxon>
        <taxon>Bacillota</taxon>
        <taxon>Clostridia</taxon>
        <taxon>Eubacteriales</taxon>
        <taxon>Oscillospiraceae</taxon>
        <taxon>Oscillospiraceae incertae sedis</taxon>
        <taxon>Candidatus Faecivivens</taxon>
    </lineage>
</organism>
<name>A0A9D1DYN2_9FIRM</name>
<sequence>MESGERFKKAVIGGFDKADVMNYFEKMQKRHREETASLKAEVSALRQSESGLRDRCGDQADTIAELTRDLQEARESAGRMEQELTALRKKAEELQRELSSQKALGTELQMKKNVLEENLRSETAKNGELSAQLSELSARFAERTGIEIGDLLIEAKVSARKIVEKARADADGMREEIAGQCGEAREHFAALGSQLEEAEGHFRALSEETLRAFEELREEVAGIRARLVPKGPEQEEGQA</sequence>
<dbReference type="EMBL" id="DVHA01000280">
    <property type="protein sequence ID" value="HIR61620.1"/>
    <property type="molecule type" value="Genomic_DNA"/>
</dbReference>
<accession>A0A9D1DYN2</accession>
<proteinExistence type="predicted"/>